<comment type="caution">
    <text evidence="2">The sequence shown here is derived from an EMBL/GenBank/DDBJ whole genome shotgun (WGS) entry which is preliminary data.</text>
</comment>
<keyword evidence="1" id="KW-0812">Transmembrane</keyword>
<evidence type="ECO:0000256" key="1">
    <source>
        <dbReference type="SAM" id="Phobius"/>
    </source>
</evidence>
<feature type="transmembrane region" description="Helical" evidence="1">
    <location>
        <begin position="38"/>
        <end position="62"/>
    </location>
</feature>
<sequence>MVLDLVIVPAPLVVVLDLLMPAGLVIVLDLVVVRVAGVWAVVVILVVFDELVLIVPAGAGVWTGAVV</sequence>
<keyword evidence="3" id="KW-1185">Reference proteome</keyword>
<keyword evidence="1" id="KW-0472">Membrane</keyword>
<reference evidence="3" key="1">
    <citation type="journal article" date="2019" name="Int. J. Syst. Evol. Microbiol.">
        <title>The Global Catalogue of Microorganisms (GCM) 10K type strain sequencing project: providing services to taxonomists for standard genome sequencing and annotation.</title>
        <authorList>
            <consortium name="The Broad Institute Genomics Platform"/>
            <consortium name="The Broad Institute Genome Sequencing Center for Infectious Disease"/>
            <person name="Wu L."/>
            <person name="Ma J."/>
        </authorList>
    </citation>
    <scope>NUCLEOTIDE SEQUENCE [LARGE SCALE GENOMIC DNA]</scope>
    <source>
        <strain evidence="3">JCM 17225</strain>
    </source>
</reference>
<keyword evidence="1" id="KW-1133">Transmembrane helix</keyword>
<gene>
    <name evidence="2" type="ORF">GCM10022409_07260</name>
</gene>
<evidence type="ECO:0000313" key="3">
    <source>
        <dbReference type="Proteomes" id="UP001501469"/>
    </source>
</evidence>
<name>A0ABP7THU3_9BACT</name>
<feature type="transmembrane region" description="Helical" evidence="1">
    <location>
        <begin position="6"/>
        <end position="31"/>
    </location>
</feature>
<protein>
    <submittedName>
        <fullName evidence="2">Uncharacterized protein</fullName>
    </submittedName>
</protein>
<dbReference type="EMBL" id="BAABDK010000005">
    <property type="protein sequence ID" value="GAA4025803.1"/>
    <property type="molecule type" value="Genomic_DNA"/>
</dbReference>
<accession>A0ABP7THU3</accession>
<dbReference type="Proteomes" id="UP001501469">
    <property type="component" value="Unassembled WGS sequence"/>
</dbReference>
<evidence type="ECO:0000313" key="2">
    <source>
        <dbReference type="EMBL" id="GAA4025803.1"/>
    </source>
</evidence>
<proteinExistence type="predicted"/>
<organism evidence="2 3">
    <name type="scientific">Hymenobacter glaciei</name>
    <dbReference type="NCBI Taxonomy" id="877209"/>
    <lineage>
        <taxon>Bacteria</taxon>
        <taxon>Pseudomonadati</taxon>
        <taxon>Bacteroidota</taxon>
        <taxon>Cytophagia</taxon>
        <taxon>Cytophagales</taxon>
        <taxon>Hymenobacteraceae</taxon>
        <taxon>Hymenobacter</taxon>
    </lineage>
</organism>